<comment type="caution">
    <text evidence="2">The sequence shown here is derived from an EMBL/GenBank/DDBJ whole genome shotgun (WGS) entry which is preliminary data.</text>
</comment>
<evidence type="ECO:0000313" key="2">
    <source>
        <dbReference type="EMBL" id="MFC0225704.1"/>
    </source>
</evidence>
<dbReference type="PROSITE" id="PS51257">
    <property type="entry name" value="PROKAR_LIPOPROTEIN"/>
    <property type="match status" value="1"/>
</dbReference>
<reference evidence="2 3" key="1">
    <citation type="submission" date="2024-09" db="EMBL/GenBank/DDBJ databases">
        <authorList>
            <person name="Sun Q."/>
            <person name="Mori K."/>
        </authorList>
    </citation>
    <scope>NUCLEOTIDE SEQUENCE [LARGE SCALE GENOMIC DNA]</scope>
    <source>
        <strain evidence="2 3">CCM 8626</strain>
    </source>
</reference>
<accession>A0ABV6EAB2</accession>
<protein>
    <recommendedName>
        <fullName evidence="4">Outer membrane protein assembly factor BamE</fullName>
    </recommendedName>
</protein>
<dbReference type="RefSeq" id="WP_380673242.1">
    <property type="nucleotide sequence ID" value="NZ_CP173186.1"/>
</dbReference>
<dbReference type="Proteomes" id="UP001589792">
    <property type="component" value="Unassembled WGS sequence"/>
</dbReference>
<keyword evidence="1" id="KW-0732">Signal</keyword>
<feature type="signal peptide" evidence="1">
    <location>
        <begin position="1"/>
        <end position="25"/>
    </location>
</feature>
<feature type="chain" id="PRO_5046555345" description="Outer membrane protein assembly factor BamE" evidence="1">
    <location>
        <begin position="26"/>
        <end position="130"/>
    </location>
</feature>
<gene>
    <name evidence="2" type="ORF">ACFFJ3_04160</name>
</gene>
<evidence type="ECO:0008006" key="4">
    <source>
        <dbReference type="Google" id="ProtNLM"/>
    </source>
</evidence>
<name>A0ABV6EAB2_9GAMM</name>
<dbReference type="EMBL" id="JBHLXG010000003">
    <property type="protein sequence ID" value="MFC0225704.1"/>
    <property type="molecule type" value="Genomic_DNA"/>
</dbReference>
<sequence>MNKRSLLLLGVISFSLLGCSSYTVGGNQDKFTREHVTKNLIVGKTTKNDVIRNFGQPDPDNVALSSDGTETWYYYGKSGFDLLSAAGSLVPVSGASQAASVTKNATEDKKGRDSLAVHFDKNGVVSSWSR</sequence>
<evidence type="ECO:0000256" key="1">
    <source>
        <dbReference type="SAM" id="SignalP"/>
    </source>
</evidence>
<evidence type="ECO:0000313" key="3">
    <source>
        <dbReference type="Proteomes" id="UP001589792"/>
    </source>
</evidence>
<proteinExistence type="predicted"/>
<keyword evidence="3" id="KW-1185">Reference proteome</keyword>
<organism evidence="2 3">
    <name type="scientific">Serratia aquatilis</name>
    <dbReference type="NCBI Taxonomy" id="1737515"/>
    <lineage>
        <taxon>Bacteria</taxon>
        <taxon>Pseudomonadati</taxon>
        <taxon>Pseudomonadota</taxon>
        <taxon>Gammaproteobacteria</taxon>
        <taxon>Enterobacterales</taxon>
        <taxon>Yersiniaceae</taxon>
        <taxon>Serratia</taxon>
    </lineage>
</organism>